<dbReference type="SMART" id="SM00028">
    <property type="entry name" value="TPR"/>
    <property type="match status" value="4"/>
</dbReference>
<dbReference type="SUPFAM" id="SSF48452">
    <property type="entry name" value="TPR-like"/>
    <property type="match status" value="1"/>
</dbReference>
<feature type="repeat" description="TPR" evidence="5">
    <location>
        <begin position="678"/>
        <end position="711"/>
    </location>
</feature>
<dbReference type="PROSITE" id="PS50005">
    <property type="entry name" value="TPR"/>
    <property type="match status" value="2"/>
</dbReference>
<feature type="transmembrane region" description="Helical" evidence="6">
    <location>
        <begin position="39"/>
        <end position="57"/>
    </location>
</feature>
<protein>
    <recommendedName>
        <fullName evidence="7">O-antigen ligase-related domain-containing protein</fullName>
    </recommendedName>
</protein>
<dbReference type="GO" id="GO:0016020">
    <property type="term" value="C:membrane"/>
    <property type="evidence" value="ECO:0007669"/>
    <property type="project" value="UniProtKB-SubCell"/>
</dbReference>
<evidence type="ECO:0000256" key="1">
    <source>
        <dbReference type="ARBA" id="ARBA00004141"/>
    </source>
</evidence>
<feature type="transmembrane region" description="Helical" evidence="6">
    <location>
        <begin position="543"/>
        <end position="564"/>
    </location>
</feature>
<feature type="transmembrane region" description="Helical" evidence="6">
    <location>
        <begin position="300"/>
        <end position="319"/>
    </location>
</feature>
<dbReference type="InterPro" id="IPR011990">
    <property type="entry name" value="TPR-like_helical_dom_sf"/>
</dbReference>
<organism evidence="8 9">
    <name type="scientific">Candidatus Saganbacteria bacterium</name>
    <dbReference type="NCBI Taxonomy" id="2575572"/>
    <lineage>
        <taxon>Bacteria</taxon>
        <taxon>Bacillati</taxon>
        <taxon>Saganbacteria</taxon>
    </lineage>
</organism>
<feature type="transmembrane region" description="Helical" evidence="6">
    <location>
        <begin position="451"/>
        <end position="469"/>
    </location>
</feature>
<name>A0A833L2M0_UNCSA</name>
<feature type="transmembrane region" description="Helical" evidence="6">
    <location>
        <begin position="175"/>
        <end position="194"/>
    </location>
</feature>
<feature type="domain" description="O-antigen ligase-related" evidence="7">
    <location>
        <begin position="286"/>
        <end position="462"/>
    </location>
</feature>
<evidence type="ECO:0000256" key="3">
    <source>
        <dbReference type="ARBA" id="ARBA00022989"/>
    </source>
</evidence>
<dbReference type="PANTHER" id="PTHR37422:SF13">
    <property type="entry name" value="LIPOPOLYSACCHARIDE BIOSYNTHESIS PROTEIN PA4999-RELATED"/>
    <property type="match status" value="1"/>
</dbReference>
<feature type="transmembrane region" description="Helical" evidence="6">
    <location>
        <begin position="69"/>
        <end position="98"/>
    </location>
</feature>
<feature type="transmembrane region" description="Helical" evidence="6">
    <location>
        <begin position="104"/>
        <end position="122"/>
    </location>
</feature>
<dbReference type="InterPro" id="IPR007016">
    <property type="entry name" value="O-antigen_ligase-rel_domated"/>
</dbReference>
<feature type="repeat" description="TPR" evidence="5">
    <location>
        <begin position="566"/>
        <end position="599"/>
    </location>
</feature>
<evidence type="ECO:0000256" key="2">
    <source>
        <dbReference type="ARBA" id="ARBA00022692"/>
    </source>
</evidence>
<keyword evidence="2 6" id="KW-0812">Transmembrane</keyword>
<dbReference type="AlphaFoldDB" id="A0A833L2M0"/>
<evidence type="ECO:0000313" key="9">
    <source>
        <dbReference type="Proteomes" id="UP000488506"/>
    </source>
</evidence>
<evidence type="ECO:0000256" key="4">
    <source>
        <dbReference type="ARBA" id="ARBA00023136"/>
    </source>
</evidence>
<feature type="transmembrane region" description="Helical" evidence="6">
    <location>
        <begin position="222"/>
        <end position="241"/>
    </location>
</feature>
<feature type="transmembrane region" description="Helical" evidence="6">
    <location>
        <begin position="326"/>
        <end position="346"/>
    </location>
</feature>
<feature type="transmembrane region" description="Helical" evidence="6">
    <location>
        <begin position="247"/>
        <end position="266"/>
    </location>
</feature>
<feature type="transmembrane region" description="Helical" evidence="6">
    <location>
        <begin position="275"/>
        <end position="294"/>
    </location>
</feature>
<dbReference type="PANTHER" id="PTHR37422">
    <property type="entry name" value="TEICHURONIC ACID BIOSYNTHESIS PROTEIN TUAE"/>
    <property type="match status" value="1"/>
</dbReference>
<evidence type="ECO:0000313" key="8">
    <source>
        <dbReference type="EMBL" id="KAF0135307.1"/>
    </source>
</evidence>
<dbReference type="Gene3D" id="1.25.40.10">
    <property type="entry name" value="Tetratricopeptide repeat domain"/>
    <property type="match status" value="1"/>
</dbReference>
<dbReference type="InterPro" id="IPR019734">
    <property type="entry name" value="TPR_rpt"/>
</dbReference>
<gene>
    <name evidence="8" type="ORF">FD145_133</name>
</gene>
<proteinExistence type="predicted"/>
<sequence>MKLKYFDKAIEILFLGLFFLLPIIFDRRIGIVFSGTKSAFLRGALIVILVIWLYKLLLGGKYNFKRTILDWPILSFLLIVSAATLASVNSLISFWGFYGRYEGLITWFCYGLLFFIVSNYFAGLNKVKLLIASIVPTSAIMSIYGIIQRQNLDPYAWGGVVTWQRVISTIGQPNFLAAYILMAFFLMMFLFLEIPGKQEKIDDKSKKNKKPVISSIKWEKQLLPVLWLTLAPIIFIASIYSQNGMNVFLWYFGFLAMAAFAVLFAYQCSNIPKMIFDIVLLASLGLNYICFFYTQSRGAYLGFIVGLALFFLLVPKNVIFLQWKKLSALFILILLITGVTILNPGYSPFQRFSEEIKIGDESASGKKTIEQNGKGIELKAKKNVELKGAAGSRGETWKSAFRIISDNPVFGIGPEALKMVFPRYETELFRFKEDFHVKQDRCHNETFDVPVTKGLLGLFTYLIIIYLVFKTGLIKWKNADPNKKALIAAILAAASTYLIQNQFSFGVIAITSLFWIIWGMILACDGSEIEEEKKSFSIEDIPWLPVAIILISAIFIIFMMFLQFRADLYFKTAKSLSEIGNLSEALPNYEKAVKIFPYEGGTITHYGITLINLSQRMQGEEKEKTVKKAIDIFAYGMKVDPFNADNFYITSRIYLIKGNLLQSVEFANKALKIDPYYAEAHLTLANVKEKMGQMAEAQAHYEKANQINPNLMEGKIKMGWKLINANKLDEAFKLFQELMVAEPKNPDIHNALGTIYLKRGDKIRAKEEFEWLK</sequence>
<comment type="caution">
    <text evidence="8">The sequence shown here is derived from an EMBL/GenBank/DDBJ whole genome shotgun (WGS) entry which is preliminary data.</text>
</comment>
<feature type="transmembrane region" description="Helical" evidence="6">
    <location>
        <begin position="12"/>
        <end position="33"/>
    </location>
</feature>
<dbReference type="InterPro" id="IPR051533">
    <property type="entry name" value="WaaL-like"/>
</dbReference>
<evidence type="ECO:0000256" key="5">
    <source>
        <dbReference type="PROSITE-ProRule" id="PRU00339"/>
    </source>
</evidence>
<dbReference type="EMBL" id="WPAF01000001">
    <property type="protein sequence ID" value="KAF0135307.1"/>
    <property type="molecule type" value="Genomic_DNA"/>
</dbReference>
<keyword evidence="4 6" id="KW-0472">Membrane</keyword>
<keyword evidence="3 6" id="KW-1133">Transmembrane helix</keyword>
<feature type="transmembrane region" description="Helical" evidence="6">
    <location>
        <begin position="129"/>
        <end position="147"/>
    </location>
</feature>
<comment type="subcellular location">
    <subcellularLocation>
        <location evidence="1">Membrane</location>
        <topology evidence="1">Multi-pass membrane protein</topology>
    </subcellularLocation>
</comment>
<evidence type="ECO:0000259" key="7">
    <source>
        <dbReference type="Pfam" id="PF04932"/>
    </source>
</evidence>
<dbReference type="Proteomes" id="UP000488506">
    <property type="component" value="Unassembled WGS sequence"/>
</dbReference>
<feature type="transmembrane region" description="Helical" evidence="6">
    <location>
        <begin position="505"/>
        <end position="523"/>
    </location>
</feature>
<dbReference type="Pfam" id="PF13181">
    <property type="entry name" value="TPR_8"/>
    <property type="match status" value="2"/>
</dbReference>
<accession>A0A833L2M0</accession>
<keyword evidence="5" id="KW-0802">TPR repeat</keyword>
<dbReference type="Pfam" id="PF04932">
    <property type="entry name" value="Wzy_C"/>
    <property type="match status" value="1"/>
</dbReference>
<reference evidence="8 9" key="1">
    <citation type="submission" date="2019-12" db="EMBL/GenBank/DDBJ databases">
        <authorList>
            <person name="Wolfe R."/>
            <person name="Danczak R."/>
            <person name="Wilkins M."/>
        </authorList>
    </citation>
    <scope>NUCLEOTIDE SEQUENCE [LARGE SCALE GENOMIC DNA]</scope>
    <source>
        <strain evidence="8">X2_MaxBin.013</strain>
    </source>
</reference>
<evidence type="ECO:0000256" key="6">
    <source>
        <dbReference type="SAM" id="Phobius"/>
    </source>
</evidence>